<dbReference type="RefSeq" id="WP_065823042.1">
    <property type="nucleotide sequence ID" value="NZ_CAWMQZ010000071.1"/>
</dbReference>
<keyword evidence="3" id="KW-1133">Transmembrane helix</keyword>
<protein>
    <submittedName>
        <fullName evidence="5">Transcriptional activator CadC</fullName>
    </submittedName>
</protein>
<dbReference type="InterPro" id="IPR016032">
    <property type="entry name" value="Sig_transdc_resp-reg_C-effctor"/>
</dbReference>
<comment type="caution">
    <text evidence="5">The sequence shown here is derived from an EMBL/GenBank/DDBJ whole genome shotgun (WGS) entry which is preliminary data.</text>
</comment>
<evidence type="ECO:0000313" key="6">
    <source>
        <dbReference type="Proteomes" id="UP000093476"/>
    </source>
</evidence>
<keyword evidence="3" id="KW-0812">Transmembrane</keyword>
<feature type="domain" description="OmpR/PhoB-type" evidence="4">
    <location>
        <begin position="1"/>
        <end position="100"/>
    </location>
</feature>
<dbReference type="STRING" id="286156.Ppb6_01915"/>
<evidence type="ECO:0000259" key="4">
    <source>
        <dbReference type="PROSITE" id="PS51755"/>
    </source>
</evidence>
<dbReference type="AlphaFoldDB" id="A0A1C0U4P6"/>
<gene>
    <name evidence="5" type="primary">cadC</name>
    <name evidence="5" type="ORF">Ppb6_01915</name>
</gene>
<name>A0A1C0U4P6_9GAMM</name>
<dbReference type="Pfam" id="PF00486">
    <property type="entry name" value="Trans_reg_C"/>
    <property type="match status" value="1"/>
</dbReference>
<sequence length="178" mass="19949">MKDYVIGRNVFFNSLKCNISSTVQEITLGSREASLLELFCKNPNEVINKTQIHESVWGAVIVNETSLTKAVSNLRKALSGFDDLTCEIKTIPKEGYIFIIDEKLDNWCIKENLLPKETNLSFSRQDKKMDTVSDELSLRNSISPAVSKSFLNLVYIVILSSLFSSVITTGLITFISQS</sequence>
<dbReference type="PROSITE" id="PS51755">
    <property type="entry name" value="OMPR_PHOB"/>
    <property type="match status" value="1"/>
</dbReference>
<dbReference type="SUPFAM" id="SSF46894">
    <property type="entry name" value="C-terminal effector domain of the bipartite response regulators"/>
    <property type="match status" value="1"/>
</dbReference>
<evidence type="ECO:0000256" key="1">
    <source>
        <dbReference type="ARBA" id="ARBA00023125"/>
    </source>
</evidence>
<dbReference type="SMART" id="SM00862">
    <property type="entry name" value="Trans_reg_C"/>
    <property type="match status" value="1"/>
</dbReference>
<reference evidence="5 6" key="1">
    <citation type="submission" date="2015-12" db="EMBL/GenBank/DDBJ databases">
        <title>Genome comparisons provide insights into the role of secondary metabolites in the pathogenic phase of the Photorhabdus life cycle.</title>
        <authorList>
            <person name="Tobias N.J."/>
            <person name="Mishra B."/>
            <person name="Gupta D.K."/>
            <person name="Thines M."/>
            <person name="Stinear T.P."/>
            <person name="Bode H.B."/>
        </authorList>
    </citation>
    <scope>NUCLEOTIDE SEQUENCE [LARGE SCALE GENOMIC DNA]</scope>
    <source>
        <strain evidence="5 6">PB68.1</strain>
    </source>
</reference>
<dbReference type="PATRIC" id="fig|286156.4.peg.2172"/>
<evidence type="ECO:0000313" key="5">
    <source>
        <dbReference type="EMBL" id="OCQ52856.1"/>
    </source>
</evidence>
<proteinExistence type="predicted"/>
<dbReference type="InterPro" id="IPR036388">
    <property type="entry name" value="WH-like_DNA-bd_sf"/>
</dbReference>
<dbReference type="GO" id="GO:0000160">
    <property type="term" value="P:phosphorelay signal transduction system"/>
    <property type="evidence" value="ECO:0007669"/>
    <property type="project" value="InterPro"/>
</dbReference>
<evidence type="ECO:0000256" key="3">
    <source>
        <dbReference type="SAM" id="Phobius"/>
    </source>
</evidence>
<organism evidence="5 6">
    <name type="scientific">Photorhabdus australis subsp. thailandensis</name>
    <dbReference type="NCBI Taxonomy" id="2805096"/>
    <lineage>
        <taxon>Bacteria</taxon>
        <taxon>Pseudomonadati</taxon>
        <taxon>Pseudomonadota</taxon>
        <taxon>Gammaproteobacteria</taxon>
        <taxon>Enterobacterales</taxon>
        <taxon>Morganellaceae</taxon>
        <taxon>Photorhabdus</taxon>
    </lineage>
</organism>
<dbReference type="CDD" id="cd00383">
    <property type="entry name" value="trans_reg_C"/>
    <property type="match status" value="1"/>
</dbReference>
<keyword evidence="6" id="KW-1185">Reference proteome</keyword>
<dbReference type="GO" id="GO:0003677">
    <property type="term" value="F:DNA binding"/>
    <property type="evidence" value="ECO:0007669"/>
    <property type="project" value="UniProtKB-UniRule"/>
</dbReference>
<dbReference type="EMBL" id="LOMY01000071">
    <property type="protein sequence ID" value="OCQ52856.1"/>
    <property type="molecule type" value="Genomic_DNA"/>
</dbReference>
<dbReference type="InterPro" id="IPR001867">
    <property type="entry name" value="OmpR/PhoB-type_DNA-bd"/>
</dbReference>
<dbReference type="GO" id="GO:0006355">
    <property type="term" value="P:regulation of DNA-templated transcription"/>
    <property type="evidence" value="ECO:0007669"/>
    <property type="project" value="InterPro"/>
</dbReference>
<keyword evidence="1 2" id="KW-0238">DNA-binding</keyword>
<keyword evidence="3" id="KW-0472">Membrane</keyword>
<feature type="transmembrane region" description="Helical" evidence="3">
    <location>
        <begin position="153"/>
        <end position="175"/>
    </location>
</feature>
<feature type="DNA-binding region" description="OmpR/PhoB-type" evidence="2">
    <location>
        <begin position="1"/>
        <end position="100"/>
    </location>
</feature>
<dbReference type="Gene3D" id="1.10.10.10">
    <property type="entry name" value="Winged helix-like DNA-binding domain superfamily/Winged helix DNA-binding domain"/>
    <property type="match status" value="1"/>
</dbReference>
<evidence type="ECO:0000256" key="2">
    <source>
        <dbReference type="PROSITE-ProRule" id="PRU01091"/>
    </source>
</evidence>
<accession>A0A1C0U4P6</accession>
<dbReference type="Proteomes" id="UP000093476">
    <property type="component" value="Unassembled WGS sequence"/>
</dbReference>